<dbReference type="RefSeq" id="WP_376821379.1">
    <property type="nucleotide sequence ID" value="NZ_JBHSQC010000006.1"/>
</dbReference>
<sequence>MKDEDLLALPGVTHLKKTKDGLTVLDLSDAEYGKEIFEVVTKEGYISTFSQQPPTLEEIFRLKAGAPHE</sequence>
<dbReference type="EMBL" id="JBHUFF010000018">
    <property type="protein sequence ID" value="MFD1800154.1"/>
    <property type="molecule type" value="Genomic_DNA"/>
</dbReference>
<protein>
    <submittedName>
        <fullName evidence="5">DUF4162 domain-containing protein</fullName>
    </submittedName>
</protein>
<feature type="domain" description="Daunorubicin resistance ATP-binding protein DrrA1/2-like C-terminal" evidence="4">
    <location>
        <begin position="3"/>
        <end position="62"/>
    </location>
</feature>
<proteinExistence type="predicted"/>
<organism evidence="5 6">
    <name type="scientific">Carnobacterium antarcticum</name>
    <dbReference type="NCBI Taxonomy" id="2126436"/>
    <lineage>
        <taxon>Bacteria</taxon>
        <taxon>Bacillati</taxon>
        <taxon>Bacillota</taxon>
        <taxon>Bacilli</taxon>
        <taxon>Lactobacillales</taxon>
        <taxon>Carnobacteriaceae</taxon>
        <taxon>Carnobacterium</taxon>
    </lineage>
</organism>
<dbReference type="Pfam" id="PF13732">
    <property type="entry name" value="DrrA1-3_C"/>
    <property type="match status" value="1"/>
</dbReference>
<evidence type="ECO:0000256" key="1">
    <source>
        <dbReference type="ARBA" id="ARBA00022448"/>
    </source>
</evidence>
<evidence type="ECO:0000313" key="6">
    <source>
        <dbReference type="Proteomes" id="UP001597285"/>
    </source>
</evidence>
<dbReference type="Proteomes" id="UP001597285">
    <property type="component" value="Unassembled WGS sequence"/>
</dbReference>
<keyword evidence="1" id="KW-0813">Transport</keyword>
<evidence type="ECO:0000256" key="3">
    <source>
        <dbReference type="ARBA" id="ARBA00022840"/>
    </source>
</evidence>
<keyword evidence="2" id="KW-0547">Nucleotide-binding</keyword>
<name>A0ABW4NPW2_9LACT</name>
<gene>
    <name evidence="5" type="ORF">ACFSBK_09895</name>
</gene>
<reference evidence="6" key="1">
    <citation type="journal article" date="2019" name="Int. J. Syst. Evol. Microbiol.">
        <title>The Global Catalogue of Microorganisms (GCM) 10K type strain sequencing project: providing services to taxonomists for standard genome sequencing and annotation.</title>
        <authorList>
            <consortium name="The Broad Institute Genomics Platform"/>
            <consortium name="The Broad Institute Genome Sequencing Center for Infectious Disease"/>
            <person name="Wu L."/>
            <person name="Ma J."/>
        </authorList>
    </citation>
    <scope>NUCLEOTIDE SEQUENCE [LARGE SCALE GENOMIC DNA]</scope>
    <source>
        <strain evidence="6">KCTC 42143</strain>
    </source>
</reference>
<evidence type="ECO:0000256" key="2">
    <source>
        <dbReference type="ARBA" id="ARBA00022741"/>
    </source>
</evidence>
<comment type="caution">
    <text evidence="5">The sequence shown here is derived from an EMBL/GenBank/DDBJ whole genome shotgun (WGS) entry which is preliminary data.</text>
</comment>
<keyword evidence="3" id="KW-0067">ATP-binding</keyword>
<dbReference type="InterPro" id="IPR025302">
    <property type="entry name" value="DrrA1/2-like_C"/>
</dbReference>
<accession>A0ABW4NPW2</accession>
<keyword evidence="6" id="KW-1185">Reference proteome</keyword>
<evidence type="ECO:0000313" key="5">
    <source>
        <dbReference type="EMBL" id="MFD1800154.1"/>
    </source>
</evidence>
<evidence type="ECO:0000259" key="4">
    <source>
        <dbReference type="Pfam" id="PF13732"/>
    </source>
</evidence>